<dbReference type="PANTHER" id="PTHR46509">
    <property type="entry name" value="PHOSPHOADENOSINE PHOSPHOSULFATE REDUCTASE"/>
    <property type="match status" value="1"/>
</dbReference>
<comment type="pathway">
    <text evidence="2">Sulfur metabolism; hydrogen sulfide biosynthesis; sulfite from sulfate.</text>
</comment>
<feature type="domain" description="Phosphoadenosine phosphosulphate reductase" evidence="3">
    <location>
        <begin position="29"/>
        <end position="184"/>
    </location>
</feature>
<dbReference type="Proteomes" id="UP000553034">
    <property type="component" value="Unassembled WGS sequence"/>
</dbReference>
<evidence type="ECO:0000256" key="1">
    <source>
        <dbReference type="ARBA" id="ARBA00009732"/>
    </source>
</evidence>
<dbReference type="PANTHER" id="PTHR46509:SF1">
    <property type="entry name" value="PHOSPHOADENOSINE PHOSPHOSULFATE REDUCTASE"/>
    <property type="match status" value="1"/>
</dbReference>
<dbReference type="GO" id="GO:0019379">
    <property type="term" value="P:sulfate assimilation, phosphoadenylyl sulfate reduction by phosphoadenylyl-sulfate reductase (thioredoxin)"/>
    <property type="evidence" value="ECO:0007669"/>
    <property type="project" value="TreeGrafter"/>
</dbReference>
<evidence type="ECO:0000313" key="4">
    <source>
        <dbReference type="EMBL" id="MBB4118661.1"/>
    </source>
</evidence>
<dbReference type="AlphaFoldDB" id="A0A840ENM1"/>
<dbReference type="GO" id="GO:0004604">
    <property type="term" value="F:phosphoadenylyl-sulfate reductase (thioredoxin) activity"/>
    <property type="evidence" value="ECO:0007669"/>
    <property type="project" value="UniProtKB-EC"/>
</dbReference>
<dbReference type="EMBL" id="JACIFO010000003">
    <property type="protein sequence ID" value="MBB4118661.1"/>
    <property type="molecule type" value="Genomic_DNA"/>
</dbReference>
<organism evidence="4 5">
    <name type="scientific">Mesonia hippocampi</name>
    <dbReference type="NCBI Taxonomy" id="1628250"/>
    <lineage>
        <taxon>Bacteria</taxon>
        <taxon>Pseudomonadati</taxon>
        <taxon>Bacteroidota</taxon>
        <taxon>Flavobacteriia</taxon>
        <taxon>Flavobacteriales</taxon>
        <taxon>Flavobacteriaceae</taxon>
        <taxon>Mesonia</taxon>
    </lineage>
</organism>
<gene>
    <name evidence="4" type="ORF">GGR32_000941</name>
</gene>
<dbReference type="InterPro" id="IPR014729">
    <property type="entry name" value="Rossmann-like_a/b/a_fold"/>
</dbReference>
<sequence length="202" mass="23337">MNLQEINTSLENKTPEEIVKWALTQGVKPVITTNFRPYEAAILHLVTKIHPNISVIWCDTGYNTDATYRHAKELIEKLILNIDVYVPKQSVGYRNVTLGIPEVDTPEHKIFSEQVKLEPFKRAMNTHQPDVWFTNLRKGQTNYRDKIGIVSKGADGILKISPFYHYTDLDLDNYLLEHSLPNEKRYYDPTKALANRECGIHQ</sequence>
<proteinExistence type="inferred from homology"/>
<keyword evidence="5" id="KW-1185">Reference proteome</keyword>
<comment type="similarity">
    <text evidence="1">Belongs to the PAPS reductase family. CysH subfamily.</text>
</comment>
<dbReference type="RefSeq" id="WP_183476958.1">
    <property type="nucleotide sequence ID" value="NZ_JACIFO010000003.1"/>
</dbReference>
<comment type="caution">
    <text evidence="4">The sequence shown here is derived from an EMBL/GenBank/DDBJ whole genome shotgun (WGS) entry which is preliminary data.</text>
</comment>
<name>A0A840ENM1_9FLAO</name>
<dbReference type="Pfam" id="PF01507">
    <property type="entry name" value="PAPS_reduct"/>
    <property type="match status" value="1"/>
</dbReference>
<evidence type="ECO:0000256" key="2">
    <source>
        <dbReference type="ARBA" id="ARBA00024327"/>
    </source>
</evidence>
<dbReference type="GO" id="GO:0005737">
    <property type="term" value="C:cytoplasm"/>
    <property type="evidence" value="ECO:0007669"/>
    <property type="project" value="TreeGrafter"/>
</dbReference>
<evidence type="ECO:0000259" key="3">
    <source>
        <dbReference type="Pfam" id="PF01507"/>
    </source>
</evidence>
<evidence type="ECO:0000313" key="5">
    <source>
        <dbReference type="Proteomes" id="UP000553034"/>
    </source>
</evidence>
<dbReference type="InterPro" id="IPR002500">
    <property type="entry name" value="PAPS_reduct_dom"/>
</dbReference>
<accession>A0A840ENM1</accession>
<dbReference type="EC" id="1.8.4.8" evidence="4"/>
<reference evidence="4 5" key="1">
    <citation type="submission" date="2020-08" db="EMBL/GenBank/DDBJ databases">
        <title>Genomic Encyclopedia of Type Strains, Phase IV (KMG-IV): sequencing the most valuable type-strain genomes for metagenomic binning, comparative biology and taxonomic classification.</title>
        <authorList>
            <person name="Goeker M."/>
        </authorList>
    </citation>
    <scope>NUCLEOTIDE SEQUENCE [LARGE SCALE GENOMIC DNA]</scope>
    <source>
        <strain evidence="4 5">DSM 29568</strain>
    </source>
</reference>
<protein>
    <submittedName>
        <fullName evidence="4">Phosphoadenosine phosphosulfate reductase</fullName>
        <ecNumber evidence="4">1.8.4.8</ecNumber>
    </submittedName>
</protein>
<keyword evidence="4" id="KW-0560">Oxidoreductase</keyword>
<dbReference type="Gene3D" id="3.40.50.620">
    <property type="entry name" value="HUPs"/>
    <property type="match status" value="1"/>
</dbReference>
<dbReference type="SUPFAM" id="SSF52402">
    <property type="entry name" value="Adenine nucleotide alpha hydrolases-like"/>
    <property type="match status" value="1"/>
</dbReference>